<keyword evidence="1" id="KW-0343">GTPase activation</keyword>
<dbReference type="InterPro" id="IPR001660">
    <property type="entry name" value="SAM"/>
</dbReference>
<feature type="domain" description="SAM" evidence="5">
    <location>
        <begin position="532"/>
        <end position="595"/>
    </location>
</feature>
<dbReference type="AlphaFoldDB" id="L8GPR2"/>
<dbReference type="PANTHER" id="PTHR10194">
    <property type="entry name" value="RAS GTPASE-ACTIVATING PROTEINS"/>
    <property type="match status" value="1"/>
</dbReference>
<dbReference type="SUPFAM" id="SSF48350">
    <property type="entry name" value="GTPase activation domain, GAP"/>
    <property type="match status" value="1"/>
</dbReference>
<feature type="domain" description="SAM" evidence="5">
    <location>
        <begin position="609"/>
        <end position="672"/>
    </location>
</feature>
<dbReference type="KEGG" id="acan:ACA1_271740"/>
<evidence type="ECO:0000256" key="1">
    <source>
        <dbReference type="ARBA" id="ARBA00022468"/>
    </source>
</evidence>
<dbReference type="PROSITE" id="PS00509">
    <property type="entry name" value="RAS_GTPASE_ACTIV_1"/>
    <property type="match status" value="1"/>
</dbReference>
<dbReference type="GeneID" id="14915205"/>
<dbReference type="CDD" id="cd04519">
    <property type="entry name" value="RasGAP"/>
    <property type="match status" value="1"/>
</dbReference>
<dbReference type="PANTHER" id="PTHR10194:SF142">
    <property type="entry name" value="NEUROFIBROMIN"/>
    <property type="match status" value="1"/>
</dbReference>
<protein>
    <submittedName>
        <fullName evidence="6">SAM domain (Sterile alpha motif) domain containing protein</fullName>
    </submittedName>
</protein>
<reference evidence="6 7" key="1">
    <citation type="journal article" date="2013" name="Genome Biol.">
        <title>Genome of Acanthamoeba castellanii highlights extensive lateral gene transfer and early evolution of tyrosine kinase signaling.</title>
        <authorList>
            <person name="Clarke M."/>
            <person name="Lohan A.J."/>
            <person name="Liu B."/>
            <person name="Lagkouvardos I."/>
            <person name="Roy S."/>
            <person name="Zafar N."/>
            <person name="Bertelli C."/>
            <person name="Schilde C."/>
            <person name="Kianianmomeni A."/>
            <person name="Burglin T.R."/>
            <person name="Frech C."/>
            <person name="Turcotte B."/>
            <person name="Kopec K.O."/>
            <person name="Synnott J.M."/>
            <person name="Choo C."/>
            <person name="Paponov I."/>
            <person name="Finkler A."/>
            <person name="Soon Heng Tan C."/>
            <person name="Hutchins A.P."/>
            <person name="Weinmeier T."/>
            <person name="Rattei T."/>
            <person name="Chu J.S."/>
            <person name="Gimenez G."/>
            <person name="Irimia M."/>
            <person name="Rigden D.J."/>
            <person name="Fitzpatrick D.A."/>
            <person name="Lorenzo-Morales J."/>
            <person name="Bateman A."/>
            <person name="Chiu C.H."/>
            <person name="Tang P."/>
            <person name="Hegemann P."/>
            <person name="Fromm H."/>
            <person name="Raoult D."/>
            <person name="Greub G."/>
            <person name="Miranda-Saavedra D."/>
            <person name="Chen N."/>
            <person name="Nash P."/>
            <person name="Ginger M.L."/>
            <person name="Horn M."/>
            <person name="Schaap P."/>
            <person name="Caler L."/>
            <person name="Loftus B."/>
        </authorList>
    </citation>
    <scope>NUCLEOTIDE SEQUENCE [LARGE SCALE GENOMIC DNA]</scope>
    <source>
        <strain evidence="6 7">Neff</strain>
    </source>
</reference>
<evidence type="ECO:0000313" key="6">
    <source>
        <dbReference type="EMBL" id="ELR14618.1"/>
    </source>
</evidence>
<evidence type="ECO:0000313" key="7">
    <source>
        <dbReference type="Proteomes" id="UP000011083"/>
    </source>
</evidence>
<dbReference type="Proteomes" id="UP000011083">
    <property type="component" value="Unassembled WGS sequence"/>
</dbReference>
<dbReference type="SMART" id="SM00454">
    <property type="entry name" value="SAM"/>
    <property type="match status" value="3"/>
</dbReference>
<dbReference type="GO" id="GO:0005096">
    <property type="term" value="F:GTPase activator activity"/>
    <property type="evidence" value="ECO:0007669"/>
    <property type="project" value="UniProtKB-KW"/>
</dbReference>
<dbReference type="Gene3D" id="1.10.150.50">
    <property type="entry name" value="Transcription Factor, Ets-1"/>
    <property type="match status" value="3"/>
</dbReference>
<evidence type="ECO:0000259" key="4">
    <source>
        <dbReference type="PROSITE" id="PS50018"/>
    </source>
</evidence>
<dbReference type="PROSITE" id="PS50105">
    <property type="entry name" value="SAM_DOMAIN"/>
    <property type="match status" value="3"/>
</dbReference>
<dbReference type="SUPFAM" id="SSF47769">
    <property type="entry name" value="SAM/Pointed domain"/>
    <property type="match status" value="3"/>
</dbReference>
<dbReference type="InterPro" id="IPR001936">
    <property type="entry name" value="RasGAP_dom"/>
</dbReference>
<feature type="compositionally biased region" description="Acidic residues" evidence="3">
    <location>
        <begin position="183"/>
        <end position="196"/>
    </location>
</feature>
<feature type="region of interest" description="Disordered" evidence="3">
    <location>
        <begin position="391"/>
        <end position="411"/>
    </location>
</feature>
<feature type="compositionally biased region" description="Basic and acidic residues" evidence="3">
    <location>
        <begin position="394"/>
        <end position="403"/>
    </location>
</feature>
<dbReference type="Gene3D" id="1.10.506.10">
    <property type="entry name" value="GTPase Activation - p120gap, domain 1"/>
    <property type="match status" value="1"/>
</dbReference>
<accession>L8GPR2</accession>
<dbReference type="VEuPathDB" id="AmoebaDB:ACA1_271740"/>
<dbReference type="InterPro" id="IPR039360">
    <property type="entry name" value="Ras_GTPase"/>
</dbReference>
<feature type="region of interest" description="Disordered" evidence="3">
    <location>
        <begin position="127"/>
        <end position="196"/>
    </location>
</feature>
<sequence length="679" mass="75063">MAHAAERLLSAAAHALRSDDERRRSVAALLLAAFPTEEAALPLLCRAISLEVSATADEGVLWRGGGLAVDLVGEFARQATLGKGLPGNTLMANLVRTLCKRPASVEVDPARLALELGLQLAPPAFYTSISPTPSRRAPHRHHHHHQPRSLGSASPRGLRSASSHHMAMARIHSVEISVRTPDASEEERNDDDDDVDELHLRARRLEEEESKLAAQAQQAYFRDIVAPNRRKLQELALEFLQAIDTAMRACSPALRALLRHMFGAVRERFPGSEFKAVGALICLRLFCPAIVAPETHNLTKPGEVTPKAKRNLVLVAKLLQTLVNETPFEKEVCMLPFNGFIHDHIPVVHSMFLAWMELRRRMTLALAGNCPQELAAFLSAHQVVCNPNVAADPRLPEEDHHPGQPDMELLSSSWPSTSSSSLLSSFPRPTVAHEKPRAASIDCLASLHKKCLGSFSGPCKQEVLQWTPVEVARWLERSAYSQETVEAVAQAGIDGRLLLRLSVPELLTLGVIKLGDRKKLAKAIDEISATCWQVGGVAMWLGLHGLLEYADAFIKHEVSGQVLLGLTQQKLFDIGVSKFGHVKRILRMIRELSLSPQDRLKAKPHAEYWTLGDVCDWLRTMELQQYLHLFYAAEVDGLKILQLTDPKLAKLGVDALGHRKRIMKHVRFLRASGDTPALQ</sequence>
<dbReference type="STRING" id="1257118.L8GPR2"/>
<feature type="domain" description="Ras-GAP" evidence="4">
    <location>
        <begin position="22"/>
        <end position="324"/>
    </location>
</feature>
<dbReference type="InterPro" id="IPR008936">
    <property type="entry name" value="Rho_GTPase_activation_prot"/>
</dbReference>
<evidence type="ECO:0000256" key="3">
    <source>
        <dbReference type="SAM" id="MobiDB-lite"/>
    </source>
</evidence>
<dbReference type="OrthoDB" id="196165at2759"/>
<dbReference type="RefSeq" id="XP_004336631.1">
    <property type="nucleotide sequence ID" value="XM_004336583.1"/>
</dbReference>
<dbReference type="EMBL" id="KB008049">
    <property type="protein sequence ID" value="ELR14618.1"/>
    <property type="molecule type" value="Genomic_DNA"/>
</dbReference>
<keyword evidence="7" id="KW-1185">Reference proteome</keyword>
<organism evidence="6 7">
    <name type="scientific">Acanthamoeba castellanii (strain ATCC 30010 / Neff)</name>
    <dbReference type="NCBI Taxonomy" id="1257118"/>
    <lineage>
        <taxon>Eukaryota</taxon>
        <taxon>Amoebozoa</taxon>
        <taxon>Discosea</taxon>
        <taxon>Longamoebia</taxon>
        <taxon>Centramoebida</taxon>
        <taxon>Acanthamoebidae</taxon>
        <taxon>Acanthamoeba</taxon>
    </lineage>
</organism>
<name>L8GPR2_ACACF</name>
<dbReference type="Pfam" id="PF07647">
    <property type="entry name" value="SAM_2"/>
    <property type="match status" value="3"/>
</dbReference>
<dbReference type="InterPro" id="IPR023152">
    <property type="entry name" value="RasGAP_CS"/>
</dbReference>
<evidence type="ECO:0000259" key="5">
    <source>
        <dbReference type="PROSITE" id="PS50105"/>
    </source>
</evidence>
<dbReference type="PROSITE" id="PS50018">
    <property type="entry name" value="RAS_GTPASE_ACTIV_2"/>
    <property type="match status" value="1"/>
</dbReference>
<dbReference type="InterPro" id="IPR013761">
    <property type="entry name" value="SAM/pointed_sf"/>
</dbReference>
<evidence type="ECO:0000256" key="2">
    <source>
        <dbReference type="ARBA" id="ARBA00022553"/>
    </source>
</evidence>
<dbReference type="SMART" id="SM00323">
    <property type="entry name" value="RasGAP"/>
    <property type="match status" value="1"/>
</dbReference>
<keyword evidence="2" id="KW-0597">Phosphoprotein</keyword>
<feature type="domain" description="SAM" evidence="5">
    <location>
        <begin position="466"/>
        <end position="530"/>
    </location>
</feature>
<proteinExistence type="predicted"/>
<dbReference type="Pfam" id="PF00616">
    <property type="entry name" value="RasGAP"/>
    <property type="match status" value="1"/>
</dbReference>
<gene>
    <name evidence="6" type="ORF">ACA1_271740</name>
</gene>
<feature type="compositionally biased region" description="Basic residues" evidence="3">
    <location>
        <begin position="136"/>
        <end position="147"/>
    </location>
</feature>